<evidence type="ECO:0008006" key="4">
    <source>
        <dbReference type="Google" id="ProtNLM"/>
    </source>
</evidence>
<dbReference type="EMBL" id="JASPKZ010008087">
    <property type="protein sequence ID" value="KAJ9580942.1"/>
    <property type="molecule type" value="Genomic_DNA"/>
</dbReference>
<gene>
    <name evidence="2" type="ORF">L9F63_023889</name>
</gene>
<comment type="caution">
    <text evidence="2">The sequence shown here is derived from an EMBL/GenBank/DDBJ whole genome shotgun (WGS) entry which is preliminary data.</text>
</comment>
<evidence type="ECO:0000313" key="2">
    <source>
        <dbReference type="EMBL" id="KAJ9580942.1"/>
    </source>
</evidence>
<evidence type="ECO:0000313" key="3">
    <source>
        <dbReference type="Proteomes" id="UP001233999"/>
    </source>
</evidence>
<feature type="non-terminal residue" evidence="2">
    <location>
        <position position="127"/>
    </location>
</feature>
<reference evidence="2" key="1">
    <citation type="journal article" date="2023" name="IScience">
        <title>Live-bearing cockroach genome reveals convergent evolutionary mechanisms linked to viviparity in insects and beyond.</title>
        <authorList>
            <person name="Fouks B."/>
            <person name="Harrison M.C."/>
            <person name="Mikhailova A.A."/>
            <person name="Marchal E."/>
            <person name="English S."/>
            <person name="Carruthers M."/>
            <person name="Jennings E.C."/>
            <person name="Chiamaka E.L."/>
            <person name="Frigard R.A."/>
            <person name="Pippel M."/>
            <person name="Attardo G.M."/>
            <person name="Benoit J.B."/>
            <person name="Bornberg-Bauer E."/>
            <person name="Tobe S.S."/>
        </authorList>
    </citation>
    <scope>NUCLEOTIDE SEQUENCE</scope>
    <source>
        <strain evidence="2">Stay&amp;Tobe</strain>
    </source>
</reference>
<keyword evidence="3" id="KW-1185">Reference proteome</keyword>
<sequence>WNLSETLHKHCVLAVAWKLQYTIYRIHTQPVYIQPFRTSVPSSAGPSSLQYLKIIMQKHCVATCVLLLTVLLLAELTTATYRKPPFNGSIFGKRGNVVEYENTGKALSALCEIASEACSAWFPSSDN</sequence>
<protein>
    <recommendedName>
        <fullName evidence="4">SIFamide</fullName>
    </recommendedName>
</protein>
<feature type="transmembrane region" description="Helical" evidence="1">
    <location>
        <begin position="54"/>
        <end position="74"/>
    </location>
</feature>
<keyword evidence="1" id="KW-0472">Membrane</keyword>
<dbReference type="AlphaFoldDB" id="A0AAD7ZIG8"/>
<accession>A0AAD7ZIG8</accession>
<name>A0AAD7ZIG8_DIPPU</name>
<organism evidence="2 3">
    <name type="scientific">Diploptera punctata</name>
    <name type="common">Pacific beetle cockroach</name>
    <dbReference type="NCBI Taxonomy" id="6984"/>
    <lineage>
        <taxon>Eukaryota</taxon>
        <taxon>Metazoa</taxon>
        <taxon>Ecdysozoa</taxon>
        <taxon>Arthropoda</taxon>
        <taxon>Hexapoda</taxon>
        <taxon>Insecta</taxon>
        <taxon>Pterygota</taxon>
        <taxon>Neoptera</taxon>
        <taxon>Polyneoptera</taxon>
        <taxon>Dictyoptera</taxon>
        <taxon>Blattodea</taxon>
        <taxon>Blaberoidea</taxon>
        <taxon>Blaberidae</taxon>
        <taxon>Diplopterinae</taxon>
        <taxon>Diploptera</taxon>
    </lineage>
</organism>
<reference evidence="2" key="2">
    <citation type="submission" date="2023-05" db="EMBL/GenBank/DDBJ databases">
        <authorList>
            <person name="Fouks B."/>
        </authorList>
    </citation>
    <scope>NUCLEOTIDE SEQUENCE</scope>
    <source>
        <strain evidence="2">Stay&amp;Tobe</strain>
        <tissue evidence="2">Testes</tissue>
    </source>
</reference>
<dbReference type="Proteomes" id="UP001233999">
    <property type="component" value="Unassembled WGS sequence"/>
</dbReference>
<keyword evidence="1" id="KW-1133">Transmembrane helix</keyword>
<evidence type="ECO:0000256" key="1">
    <source>
        <dbReference type="SAM" id="Phobius"/>
    </source>
</evidence>
<keyword evidence="1" id="KW-0812">Transmembrane</keyword>
<proteinExistence type="predicted"/>